<organism evidence="2 3">
    <name type="scientific">Marinirhabdus gelatinilytica</name>
    <dbReference type="NCBI Taxonomy" id="1703343"/>
    <lineage>
        <taxon>Bacteria</taxon>
        <taxon>Pseudomonadati</taxon>
        <taxon>Bacteroidota</taxon>
        <taxon>Flavobacteriia</taxon>
        <taxon>Flavobacteriales</taxon>
        <taxon>Flavobacteriaceae</taxon>
    </lineage>
</organism>
<evidence type="ECO:0000313" key="3">
    <source>
        <dbReference type="Proteomes" id="UP000255317"/>
    </source>
</evidence>
<evidence type="ECO:0000256" key="1">
    <source>
        <dbReference type="SAM" id="Coils"/>
    </source>
</evidence>
<keyword evidence="1" id="KW-0175">Coiled coil</keyword>
<dbReference type="OrthoDB" id="1494789at2"/>
<feature type="coiled-coil region" evidence="1">
    <location>
        <begin position="71"/>
        <end position="98"/>
    </location>
</feature>
<name>A0A370QB31_9FLAO</name>
<dbReference type="AlphaFoldDB" id="A0A370QB31"/>
<sequence>MKSTEYITVTQLCTQYKVTSQWFHKLHDTGLIHITTVEEQPCVSLQAIHQVDKIMRLHQELHVNAEGIDIILNLLEKIDTLQLEMNSLKSRLNIYDTEQ</sequence>
<dbReference type="EMBL" id="QRAO01000003">
    <property type="protein sequence ID" value="RDK85588.1"/>
    <property type="molecule type" value="Genomic_DNA"/>
</dbReference>
<dbReference type="Proteomes" id="UP000255317">
    <property type="component" value="Unassembled WGS sequence"/>
</dbReference>
<dbReference type="Pfam" id="PF13591">
    <property type="entry name" value="MerR_2"/>
    <property type="match status" value="1"/>
</dbReference>
<keyword evidence="3" id="KW-1185">Reference proteome</keyword>
<comment type="caution">
    <text evidence="2">The sequence shown here is derived from an EMBL/GenBank/DDBJ whole genome shotgun (WGS) entry which is preliminary data.</text>
</comment>
<proteinExistence type="predicted"/>
<dbReference type="Gene3D" id="1.10.1660.10">
    <property type="match status" value="1"/>
</dbReference>
<accession>A0A370QB31</accession>
<gene>
    <name evidence="2" type="ORF">C8D94_103415</name>
</gene>
<dbReference type="RefSeq" id="WP_115123993.1">
    <property type="nucleotide sequence ID" value="NZ_QRAO01000003.1"/>
</dbReference>
<protein>
    <submittedName>
        <fullName evidence="2">MerR-like DNA binding protein</fullName>
    </submittedName>
</protein>
<reference evidence="2 3" key="1">
    <citation type="submission" date="2018-07" db="EMBL/GenBank/DDBJ databases">
        <title>Genomic Encyclopedia of Type Strains, Phase IV (KMG-IV): sequencing the most valuable type-strain genomes for metagenomic binning, comparative biology and taxonomic classification.</title>
        <authorList>
            <person name="Goeker M."/>
        </authorList>
    </citation>
    <scope>NUCLEOTIDE SEQUENCE [LARGE SCALE GENOMIC DNA]</scope>
    <source>
        <strain evidence="2 3">DSM 101478</strain>
    </source>
</reference>
<evidence type="ECO:0000313" key="2">
    <source>
        <dbReference type="EMBL" id="RDK85588.1"/>
    </source>
</evidence>